<dbReference type="GO" id="GO:0005737">
    <property type="term" value="C:cytoplasm"/>
    <property type="evidence" value="ECO:0007669"/>
    <property type="project" value="TreeGrafter"/>
</dbReference>
<sequence length="386" mass="40352">MNPVVVVGAGAAGLATVEGLRRNGFSGPLTWVGAESELPYDRPPLSKEVLRGDWQPDRVRLCEDAADLRTGLPAVAADLTARTVTLADGDVLPFGTLVVATGVAPRTLPGTEGLRGVHTLRTLADTATLRAGLEPGRRVVIVGAGFLGCEVACSAAGLGCRVTVVEPQPVPLAAAVGERVGTMLAGLHRANGVELRTGAGVRELGSAGGAVESVVLTDGTELAADLVLVAIGSVPATGWLDGSGLDCSDGLVCDEYCAAAPGVYAVGDVASWFHAGFGTRMRLEHRTNAGEQGLYVARRITGQAGDPFTPVPYFWSDQYDLKLQAFGDLRGHDEVRVVHGEVSPDGFVALYRRGDRLAGALGVRRMRALRQWHRHIAAGALWTDVI</sequence>
<dbReference type="Gene3D" id="3.50.50.60">
    <property type="entry name" value="FAD/NAD(P)-binding domain"/>
    <property type="match status" value="2"/>
</dbReference>
<evidence type="ECO:0000256" key="1">
    <source>
        <dbReference type="ARBA" id="ARBA00001974"/>
    </source>
</evidence>
<feature type="domain" description="Reductase C-terminal" evidence="6">
    <location>
        <begin position="313"/>
        <end position="380"/>
    </location>
</feature>
<keyword evidence="4" id="KW-0560">Oxidoreductase</keyword>
<evidence type="ECO:0000256" key="2">
    <source>
        <dbReference type="ARBA" id="ARBA00022630"/>
    </source>
</evidence>
<proteinExistence type="predicted"/>
<dbReference type="GO" id="GO:0016651">
    <property type="term" value="F:oxidoreductase activity, acting on NAD(P)H"/>
    <property type="evidence" value="ECO:0007669"/>
    <property type="project" value="TreeGrafter"/>
</dbReference>
<dbReference type="Pfam" id="PF14759">
    <property type="entry name" value="Reductase_C"/>
    <property type="match status" value="1"/>
</dbReference>
<organism evidence="7 8">
    <name type="scientific">Amycolatopsis suaedae</name>
    <dbReference type="NCBI Taxonomy" id="2510978"/>
    <lineage>
        <taxon>Bacteria</taxon>
        <taxon>Bacillati</taxon>
        <taxon>Actinomycetota</taxon>
        <taxon>Actinomycetes</taxon>
        <taxon>Pseudonocardiales</taxon>
        <taxon>Pseudonocardiaceae</taxon>
        <taxon>Amycolatopsis</taxon>
    </lineage>
</organism>
<evidence type="ECO:0000256" key="4">
    <source>
        <dbReference type="ARBA" id="ARBA00023002"/>
    </source>
</evidence>
<dbReference type="PANTHER" id="PTHR43557">
    <property type="entry name" value="APOPTOSIS-INDUCING FACTOR 1"/>
    <property type="match status" value="1"/>
</dbReference>
<protein>
    <submittedName>
        <fullName evidence="7">NAD(P)/FAD-dependent oxidoreductase</fullName>
    </submittedName>
</protein>
<dbReference type="InterPro" id="IPR023753">
    <property type="entry name" value="FAD/NAD-binding_dom"/>
</dbReference>
<keyword evidence="8" id="KW-1185">Reference proteome</keyword>
<dbReference type="InterPro" id="IPR036188">
    <property type="entry name" value="FAD/NAD-bd_sf"/>
</dbReference>
<dbReference type="OrthoDB" id="4475657at2"/>
<dbReference type="Pfam" id="PF07992">
    <property type="entry name" value="Pyr_redox_2"/>
    <property type="match status" value="1"/>
</dbReference>
<keyword evidence="2" id="KW-0285">Flavoprotein</keyword>
<dbReference type="InterPro" id="IPR016156">
    <property type="entry name" value="FAD/NAD-linked_Rdtase_dimer_sf"/>
</dbReference>
<evidence type="ECO:0000313" key="8">
    <source>
        <dbReference type="Proteomes" id="UP000292003"/>
    </source>
</evidence>
<dbReference type="RefSeq" id="WP_130479523.1">
    <property type="nucleotide sequence ID" value="NZ_SFCC01000022.1"/>
</dbReference>
<evidence type="ECO:0000259" key="5">
    <source>
        <dbReference type="Pfam" id="PF07992"/>
    </source>
</evidence>
<dbReference type="PRINTS" id="PR00368">
    <property type="entry name" value="FADPNR"/>
</dbReference>
<dbReference type="EMBL" id="SFCC01000022">
    <property type="protein sequence ID" value="RZQ59666.1"/>
    <property type="molecule type" value="Genomic_DNA"/>
</dbReference>
<accession>A0A4Q7IZY0</accession>
<evidence type="ECO:0000256" key="3">
    <source>
        <dbReference type="ARBA" id="ARBA00022827"/>
    </source>
</evidence>
<keyword evidence="3" id="KW-0274">FAD</keyword>
<dbReference type="PRINTS" id="PR00469">
    <property type="entry name" value="PNDRDTASEII"/>
</dbReference>
<comment type="cofactor">
    <cofactor evidence="1">
        <name>FAD</name>
        <dbReference type="ChEBI" id="CHEBI:57692"/>
    </cofactor>
</comment>
<dbReference type="InterPro" id="IPR050446">
    <property type="entry name" value="FAD-oxidoreductase/Apoptosis"/>
</dbReference>
<dbReference type="InterPro" id="IPR028202">
    <property type="entry name" value="Reductase_C"/>
</dbReference>
<dbReference type="AlphaFoldDB" id="A0A4Q7IZY0"/>
<comment type="caution">
    <text evidence="7">The sequence shown here is derived from an EMBL/GenBank/DDBJ whole genome shotgun (WGS) entry which is preliminary data.</text>
</comment>
<dbReference type="SUPFAM" id="SSF51905">
    <property type="entry name" value="FAD/NAD(P)-binding domain"/>
    <property type="match status" value="1"/>
</dbReference>
<evidence type="ECO:0000313" key="7">
    <source>
        <dbReference type="EMBL" id="RZQ59666.1"/>
    </source>
</evidence>
<dbReference type="Proteomes" id="UP000292003">
    <property type="component" value="Unassembled WGS sequence"/>
</dbReference>
<feature type="domain" description="FAD/NAD(P)-binding" evidence="5">
    <location>
        <begin position="4"/>
        <end position="293"/>
    </location>
</feature>
<dbReference type="SUPFAM" id="SSF55424">
    <property type="entry name" value="FAD/NAD-linked reductases, dimerisation (C-terminal) domain"/>
    <property type="match status" value="1"/>
</dbReference>
<dbReference type="Gene3D" id="3.30.390.30">
    <property type="match status" value="1"/>
</dbReference>
<evidence type="ECO:0000259" key="6">
    <source>
        <dbReference type="Pfam" id="PF14759"/>
    </source>
</evidence>
<dbReference type="PANTHER" id="PTHR43557:SF2">
    <property type="entry name" value="RIESKE DOMAIN-CONTAINING PROTEIN-RELATED"/>
    <property type="match status" value="1"/>
</dbReference>
<gene>
    <name evidence="7" type="ORF">EWH70_33105</name>
</gene>
<reference evidence="7 8" key="1">
    <citation type="submission" date="2019-02" db="EMBL/GenBank/DDBJ databases">
        <title>Draft genome sequence of Amycolatopsis sp. 8-3EHSu isolated from roots of Suaeda maritima.</title>
        <authorList>
            <person name="Duangmal K."/>
            <person name="Chantavorakit T."/>
        </authorList>
    </citation>
    <scope>NUCLEOTIDE SEQUENCE [LARGE SCALE GENOMIC DNA]</scope>
    <source>
        <strain evidence="7 8">8-3EHSu</strain>
    </source>
</reference>
<name>A0A4Q7IZY0_9PSEU</name>